<accession>A0ABS3JH82</accession>
<protein>
    <recommendedName>
        <fullName evidence="3">Big-1 domain-containing protein</fullName>
    </recommendedName>
</protein>
<name>A0ABS3JH82_9BACT</name>
<dbReference type="RefSeq" id="WP_207329337.1">
    <property type="nucleotide sequence ID" value="NZ_JAFMYW010000003.1"/>
</dbReference>
<evidence type="ECO:0008006" key="3">
    <source>
        <dbReference type="Google" id="ProtNLM"/>
    </source>
</evidence>
<gene>
    <name evidence="1" type="ORF">J2I46_12315</name>
</gene>
<organism evidence="1 2">
    <name type="scientific">Fibrella forsythiae</name>
    <dbReference type="NCBI Taxonomy" id="2817061"/>
    <lineage>
        <taxon>Bacteria</taxon>
        <taxon>Pseudomonadati</taxon>
        <taxon>Bacteroidota</taxon>
        <taxon>Cytophagia</taxon>
        <taxon>Cytophagales</taxon>
        <taxon>Spirosomataceae</taxon>
        <taxon>Fibrella</taxon>
    </lineage>
</organism>
<proteinExistence type="predicted"/>
<evidence type="ECO:0000313" key="1">
    <source>
        <dbReference type="EMBL" id="MBO0949372.1"/>
    </source>
</evidence>
<keyword evidence="2" id="KW-1185">Reference proteome</keyword>
<dbReference type="Proteomes" id="UP000664628">
    <property type="component" value="Unassembled WGS sequence"/>
</dbReference>
<dbReference type="PROSITE" id="PS51257">
    <property type="entry name" value="PROKAR_LIPOPROTEIN"/>
    <property type="match status" value="1"/>
</dbReference>
<reference evidence="1 2" key="1">
    <citation type="submission" date="2021-03" db="EMBL/GenBank/DDBJ databases">
        <title>Fibrella sp. HMF5405 genome sequencing and assembly.</title>
        <authorList>
            <person name="Kang H."/>
            <person name="Kim H."/>
            <person name="Bae S."/>
            <person name="Joh K."/>
        </authorList>
    </citation>
    <scope>NUCLEOTIDE SEQUENCE [LARGE SCALE GENOMIC DNA]</scope>
    <source>
        <strain evidence="1 2">HMF5405</strain>
    </source>
</reference>
<dbReference type="EMBL" id="JAFMYW010000003">
    <property type="protein sequence ID" value="MBO0949372.1"/>
    <property type="molecule type" value="Genomic_DNA"/>
</dbReference>
<evidence type="ECO:0000313" key="2">
    <source>
        <dbReference type="Proteomes" id="UP000664628"/>
    </source>
</evidence>
<comment type="caution">
    <text evidence="1">The sequence shown here is derived from an EMBL/GenBank/DDBJ whole genome shotgun (WGS) entry which is preliminary data.</text>
</comment>
<sequence>MKTPFLISLVAVSVFSCNYDETPIRTADVIKDITFEKAQLDADGMSQTRLTVELPFKADADKRTVTISTSSGTFAATDGKSTINVVAVQDETQNPFRLLAQATLISPQTEGNAIITASIAGYAQTKSYTFITAQPEAIVITPSQLVIKQGPENEIQLVVTLTRTKGIPSLNQSVQLTVSDPAGNQKGRFRSSTSVSDPAGKCYFAYTLGTDKYEGPLIIKATTSNNKSSTYTIYAQ</sequence>